<dbReference type="PANTHER" id="PTHR12922">
    <property type="entry name" value="UBIQUINONE BIOSYNTHESIS PROTEIN"/>
    <property type="match status" value="1"/>
</dbReference>
<evidence type="ECO:0000256" key="3">
    <source>
        <dbReference type="ARBA" id="ARBA00023128"/>
    </source>
</evidence>
<dbReference type="HAMAP" id="MF_03111">
    <property type="entry name" value="Coq4"/>
    <property type="match status" value="1"/>
</dbReference>
<evidence type="ECO:0000256" key="5">
    <source>
        <dbReference type="ARBA" id="ARBA00023239"/>
    </source>
</evidence>
<evidence type="ECO:0000256" key="4">
    <source>
        <dbReference type="ARBA" id="ARBA00023136"/>
    </source>
</evidence>
<dbReference type="PANTHER" id="PTHR12922:SF7">
    <property type="entry name" value="UBIQUINONE BIOSYNTHESIS PROTEIN COQ4 HOMOLOG, MITOCHONDRIAL"/>
    <property type="match status" value="1"/>
</dbReference>
<feature type="binding site" evidence="7">
    <location>
        <position position="182"/>
    </location>
    <ligand>
        <name>Zn(2+)</name>
        <dbReference type="ChEBI" id="CHEBI:29105"/>
    </ligand>
</feature>
<reference evidence="9" key="1">
    <citation type="submission" date="2020-11" db="EMBL/GenBank/DDBJ databases">
        <authorList>
            <consortium name="DOE Joint Genome Institute"/>
            <person name="Ahrendt S."/>
            <person name="Riley R."/>
            <person name="Andreopoulos W."/>
            <person name="LaButti K."/>
            <person name="Pangilinan J."/>
            <person name="Ruiz-duenas F.J."/>
            <person name="Barrasa J.M."/>
            <person name="Sanchez-Garcia M."/>
            <person name="Camarero S."/>
            <person name="Miyauchi S."/>
            <person name="Serrano A."/>
            <person name="Linde D."/>
            <person name="Babiker R."/>
            <person name="Drula E."/>
            <person name="Ayuso-Fernandez I."/>
            <person name="Pacheco R."/>
            <person name="Padilla G."/>
            <person name="Ferreira P."/>
            <person name="Barriuso J."/>
            <person name="Kellner H."/>
            <person name="Castanera R."/>
            <person name="Alfaro M."/>
            <person name="Ramirez L."/>
            <person name="Pisabarro A.G."/>
            <person name="Kuo A."/>
            <person name="Tritt A."/>
            <person name="Lipzen A."/>
            <person name="He G."/>
            <person name="Yan M."/>
            <person name="Ng V."/>
            <person name="Cullen D."/>
            <person name="Martin F."/>
            <person name="Rosso M.-N."/>
            <person name="Henrissat B."/>
            <person name="Hibbett D."/>
            <person name="Martinez A.T."/>
            <person name="Grigoriev I.V."/>
        </authorList>
    </citation>
    <scope>NUCLEOTIDE SEQUENCE</scope>
    <source>
        <strain evidence="9">AH 44721</strain>
    </source>
</reference>
<dbReference type="GO" id="GO:0031314">
    <property type="term" value="C:extrinsic component of mitochondrial inner membrane"/>
    <property type="evidence" value="ECO:0007669"/>
    <property type="project" value="UniProtKB-UniRule"/>
</dbReference>
<keyword evidence="4 7" id="KW-0472">Membrane</keyword>
<keyword evidence="7" id="KW-0479">Metal-binding</keyword>
<feature type="binding site" evidence="7">
    <location>
        <position position="185"/>
    </location>
    <ligand>
        <name>Zn(2+)</name>
        <dbReference type="ChEBI" id="CHEBI:29105"/>
    </ligand>
</feature>
<feature type="compositionally biased region" description="Low complexity" evidence="8">
    <location>
        <begin position="297"/>
        <end position="306"/>
    </location>
</feature>
<comment type="pathway">
    <text evidence="7">Cofactor biosynthesis; ubiquinone biosynthesis.</text>
</comment>
<evidence type="ECO:0000256" key="8">
    <source>
        <dbReference type="SAM" id="MobiDB-lite"/>
    </source>
</evidence>
<keyword evidence="3 7" id="KW-0496">Mitochondrion</keyword>
<name>A0A9P5NYC2_GYMJU</name>
<evidence type="ECO:0000256" key="7">
    <source>
        <dbReference type="HAMAP-Rule" id="MF_03111"/>
    </source>
</evidence>
<dbReference type="GO" id="GO:0120539">
    <property type="term" value="F:4-hydroxy-3-methoxy-5-polyprenylbenzoate decarboxylase activity"/>
    <property type="evidence" value="ECO:0007669"/>
    <property type="project" value="UniProtKB-EC"/>
</dbReference>
<feature type="region of interest" description="Disordered" evidence="8">
    <location>
        <begin position="284"/>
        <end position="306"/>
    </location>
</feature>
<dbReference type="Proteomes" id="UP000724874">
    <property type="component" value="Unassembled WGS sequence"/>
</dbReference>
<dbReference type="InterPro" id="IPR007715">
    <property type="entry name" value="Coq4"/>
</dbReference>
<proteinExistence type="inferred from homology"/>
<keyword evidence="5 7" id="KW-0456">Lyase</keyword>
<dbReference type="GO" id="GO:0008270">
    <property type="term" value="F:zinc ion binding"/>
    <property type="evidence" value="ECO:0007669"/>
    <property type="project" value="UniProtKB-UniRule"/>
</dbReference>
<comment type="caution">
    <text evidence="9">The sequence shown here is derived from an EMBL/GenBank/DDBJ whole genome shotgun (WGS) entry which is preliminary data.</text>
</comment>
<comment type="similarity">
    <text evidence="7">Belongs to the COQ4 family.</text>
</comment>
<comment type="subcellular location">
    <subcellularLocation>
        <location evidence="7">Mitochondrion inner membrane</location>
        <topology evidence="7">Peripheral membrane protein</topology>
        <orientation evidence="7">Matrix side</orientation>
    </subcellularLocation>
</comment>
<keyword evidence="10" id="KW-1185">Reference proteome</keyword>
<keyword evidence="9" id="KW-0830">Ubiquinone</keyword>
<comment type="subunit">
    <text evidence="7">Component of a multi-subunit COQ enzyme complex, composed of at least COQ3, COQ4, COQ5, COQ6, COQ7 and COQ9.</text>
</comment>
<accession>A0A9P5NYC2</accession>
<organism evidence="9 10">
    <name type="scientific">Gymnopilus junonius</name>
    <name type="common">Spectacular rustgill mushroom</name>
    <name type="synonym">Gymnopilus spectabilis subsp. junonius</name>
    <dbReference type="NCBI Taxonomy" id="109634"/>
    <lineage>
        <taxon>Eukaryota</taxon>
        <taxon>Fungi</taxon>
        <taxon>Dikarya</taxon>
        <taxon>Basidiomycota</taxon>
        <taxon>Agaricomycotina</taxon>
        <taxon>Agaricomycetes</taxon>
        <taxon>Agaricomycetidae</taxon>
        <taxon>Agaricales</taxon>
        <taxon>Agaricineae</taxon>
        <taxon>Hymenogastraceae</taxon>
        <taxon>Gymnopilus</taxon>
    </lineage>
</organism>
<protein>
    <recommendedName>
        <fullName evidence="6">4-hydroxy-3-methoxy-5-polyprenylbenzoate decarboxylase</fullName>
    </recommendedName>
</protein>
<dbReference type="OrthoDB" id="4249at2759"/>
<comment type="function">
    <text evidence="7">Lyase that catalyzes the C1-decarboxylation of 4-hydroxy-3-methoxy-5-(all-trans-polyprenyl)benzoic acid into 2-methoxy-6-(all-trans-polyprenyl)phenol during ubiquinone biosynthesis.</text>
</comment>
<keyword evidence="7" id="KW-0862">Zinc</keyword>
<sequence length="306" mass="34249">MLSSISSARNIGLSRILPLGSTTLAARPNRPTRCGSKYSLSERGIVVRSLNTKPAYEGHIPLSWFENAFLAVGSAFMSLADPRRGDMIAALGETTAGPSLPRLRDRMLESPEGRRVLKDRPRVNSSTVDMDKLAQYPEGSFGRAYVTWLERCGVTPDTREPVHYIDDPELAYVMQRYRECHDFYHCICNLPVNVESELAVKYFEFANLGLPMAAISALFGPLRLTPQKRARLFSEFVPWALKCGSSAQSLITVYWEKRWEQDVNDLKKELGIWDPPEARWSKPLSEAKALAQKRQQSAAPTSASAP</sequence>
<evidence type="ECO:0000256" key="1">
    <source>
        <dbReference type="ARBA" id="ARBA00022688"/>
    </source>
</evidence>
<comment type="cofactor">
    <cofactor evidence="7">
        <name>Zn(2+)</name>
        <dbReference type="ChEBI" id="CHEBI:29105"/>
    </cofactor>
</comment>
<comment type="catalytic activity">
    <reaction evidence="7">
        <text>a 4-hydroxy-3-methoxy-5-(all-trans-polyprenyl)benzoate + H(+) = a 2-methoxy-6-(all-trans-polyprenyl)phenol + CO2</text>
        <dbReference type="Rhea" id="RHEA:81179"/>
        <dbReference type="Rhea" id="RHEA-COMP:9551"/>
        <dbReference type="Rhea" id="RHEA-COMP:10931"/>
        <dbReference type="ChEBI" id="CHEBI:15378"/>
        <dbReference type="ChEBI" id="CHEBI:16526"/>
        <dbReference type="ChEBI" id="CHEBI:62731"/>
        <dbReference type="ChEBI" id="CHEBI:84443"/>
        <dbReference type="EC" id="4.1.1.130"/>
    </reaction>
</comment>
<evidence type="ECO:0000256" key="2">
    <source>
        <dbReference type="ARBA" id="ARBA00022792"/>
    </source>
</evidence>
<keyword evidence="1 7" id="KW-0831">Ubiquinone biosynthesis</keyword>
<dbReference type="AlphaFoldDB" id="A0A9P5NYC2"/>
<evidence type="ECO:0000256" key="6">
    <source>
        <dbReference type="ARBA" id="ARBA00081568"/>
    </source>
</evidence>
<dbReference type="EMBL" id="JADNYJ010000006">
    <property type="protein sequence ID" value="KAF8910523.1"/>
    <property type="molecule type" value="Genomic_DNA"/>
</dbReference>
<feature type="binding site" evidence="7">
    <location>
        <position position="197"/>
    </location>
    <ligand>
        <name>Zn(2+)</name>
        <dbReference type="ChEBI" id="CHEBI:29105"/>
    </ligand>
</feature>
<dbReference type="Pfam" id="PF05019">
    <property type="entry name" value="Coq4"/>
    <property type="match status" value="1"/>
</dbReference>
<feature type="binding site" evidence="7">
    <location>
        <position position="181"/>
    </location>
    <ligand>
        <name>Zn(2+)</name>
        <dbReference type="ChEBI" id="CHEBI:29105"/>
    </ligand>
</feature>
<gene>
    <name evidence="7" type="primary">COQ4</name>
    <name evidence="9" type="ORF">CPB84DRAFT_1672552</name>
</gene>
<evidence type="ECO:0000313" key="9">
    <source>
        <dbReference type="EMBL" id="KAF8910523.1"/>
    </source>
</evidence>
<evidence type="ECO:0000313" key="10">
    <source>
        <dbReference type="Proteomes" id="UP000724874"/>
    </source>
</evidence>
<keyword evidence="2 7" id="KW-0999">Mitochondrion inner membrane</keyword>
<dbReference type="InterPro" id="IPR027540">
    <property type="entry name" value="Coq4_euk"/>
</dbReference>